<sequence>MKWDPIHDSRRTFLACLQAQCAPGIPAGPVPAPGLSHDPALDTAAAVLLSLLDPGLTLALIGPEAGTLSPLYDLTGAAPADPAEADFVLISGDPGQVLGTVRCGDRAHPETGATVIVTGTARAGGQDAASTPVTLAGPGIETSIQTVLPLTGPVLRSLEAANSVPPTGIDLLLTGGGVLTALPRTTQIQMEAA</sequence>
<protein>
    <submittedName>
        <fullName evidence="1">Phosphonate C-P lyase system protein PhnH</fullName>
    </submittedName>
</protein>
<name>A0ABY3WF22_9MICC</name>
<dbReference type="Proteomes" id="UP000829069">
    <property type="component" value="Plasmid p1"/>
</dbReference>
<evidence type="ECO:0000313" key="2">
    <source>
        <dbReference type="Proteomes" id="UP000829069"/>
    </source>
</evidence>
<geneLocation type="plasmid" evidence="1 2">
    <name>p1</name>
</geneLocation>
<dbReference type="Gene3D" id="3.40.50.11310">
    <property type="entry name" value="Bacterial phosphonate metabolism protein PhnH"/>
    <property type="match status" value="1"/>
</dbReference>
<dbReference type="InterPro" id="IPR008772">
    <property type="entry name" value="Phosphonate_metab_PhnH"/>
</dbReference>
<dbReference type="EMBL" id="CP093327">
    <property type="protein sequence ID" value="UNK47825.1"/>
    <property type="molecule type" value="Genomic_DNA"/>
</dbReference>
<organism evidence="1 2">
    <name type="scientific">Arthrobacter sulfonylureivorans</name>
    <dbReference type="NCBI Taxonomy" id="2486855"/>
    <lineage>
        <taxon>Bacteria</taxon>
        <taxon>Bacillati</taxon>
        <taxon>Actinomycetota</taxon>
        <taxon>Actinomycetes</taxon>
        <taxon>Micrococcales</taxon>
        <taxon>Micrococcaceae</taxon>
        <taxon>Arthrobacter</taxon>
    </lineage>
</organism>
<keyword evidence="1" id="KW-0614">Plasmid</keyword>
<keyword evidence="2" id="KW-1185">Reference proteome</keyword>
<dbReference type="GO" id="GO:0016829">
    <property type="term" value="F:lyase activity"/>
    <property type="evidence" value="ECO:0007669"/>
    <property type="project" value="UniProtKB-KW"/>
</dbReference>
<dbReference type="InterPro" id="IPR038058">
    <property type="entry name" value="PhnH-like_sp"/>
</dbReference>
<dbReference type="Pfam" id="PF05845">
    <property type="entry name" value="PhnH"/>
    <property type="match status" value="1"/>
</dbReference>
<keyword evidence="1" id="KW-0456">Lyase</keyword>
<dbReference type="SUPFAM" id="SSF159709">
    <property type="entry name" value="PhnH-like"/>
    <property type="match status" value="1"/>
</dbReference>
<reference evidence="1 2" key="1">
    <citation type="submission" date="2022-03" db="EMBL/GenBank/DDBJ databases">
        <title>Isotopic signatures of nitrous oxide derived from detoxification processes.</title>
        <authorList>
            <person name="Behrendt U."/>
            <person name="Buchen C."/>
            <person name="Well R."/>
            <person name="Ulrich A."/>
            <person name="Rohe L."/>
            <person name="Kolb S."/>
            <person name="Schloter M."/>
            <person name="Horn M.A."/>
            <person name="Augustin J."/>
        </authorList>
    </citation>
    <scope>NUCLEOTIDE SEQUENCE [LARGE SCALE GENOMIC DNA]</scope>
    <source>
        <strain evidence="1 2">S4-C24</strain>
        <plasmid evidence="1 2">p1</plasmid>
    </source>
</reference>
<accession>A0ABY3WF22</accession>
<dbReference type="RefSeq" id="WP_241915524.1">
    <property type="nucleotide sequence ID" value="NZ_CP093327.1"/>
</dbReference>
<evidence type="ECO:0000313" key="1">
    <source>
        <dbReference type="EMBL" id="UNK47825.1"/>
    </source>
</evidence>
<gene>
    <name evidence="1" type="ORF">MNQ99_18285</name>
</gene>
<proteinExistence type="predicted"/>